<evidence type="ECO:0000313" key="1">
    <source>
        <dbReference type="EMBL" id="BBA35884.1"/>
    </source>
</evidence>
<dbReference type="KEGG" id="mmai:sS8_3952"/>
<proteinExistence type="predicted"/>
<sequence>MNIPNTWAPLLVSAVRDAMLYQEKLLESETLRDRADYEEHLVQLSQFLEYVKAEYKKVEDEAGIPLEKLL</sequence>
<gene>
    <name evidence="1" type="ORF">sS8_3952</name>
</gene>
<reference evidence="1 2" key="1">
    <citation type="submission" date="2016-12" db="EMBL/GenBank/DDBJ databases">
        <title>Genome sequencing of Methylocaldum marinum.</title>
        <authorList>
            <person name="Takeuchi M."/>
            <person name="Kamagata Y."/>
            <person name="Hiraoka S."/>
            <person name="Oshima K."/>
            <person name="Hattori M."/>
            <person name="Iwasaki W."/>
        </authorList>
    </citation>
    <scope>NUCLEOTIDE SEQUENCE [LARGE SCALE GENOMIC DNA]</scope>
    <source>
        <strain evidence="1 2">S8</strain>
    </source>
</reference>
<name>A0A250KWJ6_9GAMM</name>
<accession>A0A250KWJ6</accession>
<dbReference type="Proteomes" id="UP000266313">
    <property type="component" value="Chromosome"/>
</dbReference>
<dbReference type="RefSeq" id="WP_119631155.1">
    <property type="nucleotide sequence ID" value="NZ_AP017928.1"/>
</dbReference>
<dbReference type="OrthoDB" id="9156024at2"/>
<evidence type="ECO:0000313" key="2">
    <source>
        <dbReference type="Proteomes" id="UP000266313"/>
    </source>
</evidence>
<protein>
    <submittedName>
        <fullName evidence="1">Uncharacterized protein</fullName>
    </submittedName>
</protein>
<keyword evidence="2" id="KW-1185">Reference proteome</keyword>
<dbReference type="AlphaFoldDB" id="A0A250KWJ6"/>
<organism evidence="1 2">
    <name type="scientific">Methylocaldum marinum</name>
    <dbReference type="NCBI Taxonomy" id="1432792"/>
    <lineage>
        <taxon>Bacteria</taxon>
        <taxon>Pseudomonadati</taxon>
        <taxon>Pseudomonadota</taxon>
        <taxon>Gammaproteobacteria</taxon>
        <taxon>Methylococcales</taxon>
        <taxon>Methylococcaceae</taxon>
        <taxon>Methylocaldum</taxon>
    </lineage>
</organism>
<dbReference type="EMBL" id="AP017928">
    <property type="protein sequence ID" value="BBA35884.1"/>
    <property type="molecule type" value="Genomic_DNA"/>
</dbReference>